<dbReference type="PANTHER" id="PTHR43439:SF2">
    <property type="entry name" value="ENZYME, PUTATIVE (JCVI)-RELATED"/>
    <property type="match status" value="1"/>
</dbReference>
<dbReference type="PANTHER" id="PTHR43439">
    <property type="entry name" value="PHENYLACETATE-COENZYME A LIGASE"/>
    <property type="match status" value="1"/>
</dbReference>
<reference evidence="5" key="1">
    <citation type="submission" date="2016-05" db="EMBL/GenBank/DDBJ databases">
        <title>Lichen genome sequencing reveals its rich biosynthetic potential.</title>
        <authorList>
            <person name="Bertrand R.L."/>
            <person name="Abdel-Hameed M."/>
            <person name="Sorensen J.L."/>
        </authorList>
    </citation>
    <scope>NUCLEOTIDE SEQUENCE</scope>
</reference>
<dbReference type="Pfam" id="PF23562">
    <property type="entry name" value="AMP-binding_C_3"/>
    <property type="match status" value="1"/>
</dbReference>
<dbReference type="InterPro" id="IPR000873">
    <property type="entry name" value="AMP-dep_synth/lig_dom"/>
</dbReference>
<dbReference type="PROSITE" id="PS00012">
    <property type="entry name" value="PHOSPHOPANTETHEINE"/>
    <property type="match status" value="1"/>
</dbReference>
<dbReference type="InterPro" id="IPR042099">
    <property type="entry name" value="ANL_N_sf"/>
</dbReference>
<keyword evidence="1" id="KW-0596">Phosphopantetheine</keyword>
<dbReference type="PROSITE" id="PS00455">
    <property type="entry name" value="AMP_BINDING"/>
    <property type="match status" value="1"/>
</dbReference>
<protein>
    <submittedName>
        <fullName evidence="6">Putative NRPS</fullName>
    </submittedName>
    <submittedName>
        <fullName evidence="5">Putative non-ribosomal peptide synthetase</fullName>
    </submittedName>
</protein>
<evidence type="ECO:0000256" key="3">
    <source>
        <dbReference type="SAM" id="Phobius"/>
    </source>
</evidence>
<sequence>MAPTATTDDASLGNTPLELEDFLIADDLLRARASDKIQTPLLCFPRSERGVIDYEGFTGSDIDRFVDHAAKYYLMHGLQPINNSHQTPKVIALLAPTTLAYVITVFALARLGYTVLCLSPRLAPNACAKLMEETRSFTVIVGRASQLSTLVAQTNDVHPVETIVMVDREDFDLPPSLEPRFQRENIDREVEKHWTFLISHSSGSTGLPKPVYMPHKRLMMRVPVPKSRVEFNTFPFFHGYGSWIIVNGVMGRKTIYMSNSHLPLTANYVIQVMQHVRPDVLHVVPYTLELLALSEKGIDAMKNCQRVVFSGSGCPDELGDSLVAKGVNLVSVWGATEMGSLGASFNRPPGDNTWDYIRIPPPIAKYIKMKPLGDETYECVYLHGLPALVVSNSDDPPKSFHSKDIFLKHPNMDAWKHIGRLDDRLTLTNGEKVLPVPMEGRIRQDRLIKECCIFGAGKSTPGILVFRNEESMNMPDEVFIDAIWPTIQHANTRAESFAHITKEAIVPLSAEIDYPKTDKESIKRAQMYFVFAEEIEAMYEKLDYASTGTLQLDIPEIEEWLMRTFREALDVRLSSKDDDFFAAGVNSLQAIQMRGLILRDLNVGGNSKNLGQNVVFDTGNVARLAKHLYALRVDHTAPVDVVDGAKEMEALIAKYSHKRSHVVVLTGTTGSLGAYILSKLLGRPDVSAVYCLVRGNNPLERVVRALRQQNLPFPQDGSMSALSSDLSRADLGLSPDMYENLRKDTTIIIHSAWAVNFNLSTSSFEDQHIKGVENLIQLSLSVSSSIPAHLFFCSSVAVALATPGPANIPEAPIYDLTAALPQGYARSKLISEHILRNAALDAGARTRSLRIGQMVGDGERGLWNDTEAIPLIIRSALTLGILPALHETQSWLPVDIVASTILDLAGITTSRPPASDFDTNLVYNLVNSNTFSWTDDLLPELQRSGLSFRVVPVNEWLQKLRDYQLNGGDPERNPAVKLLDHFQRTYSGTENKPKAITFETKTAMNHSKALRDAPRIIEDGYVKKFVRVWLENWKGEIGKGMDITSSG</sequence>
<dbReference type="Pfam" id="PF00501">
    <property type="entry name" value="AMP-binding"/>
    <property type="match status" value="1"/>
</dbReference>
<dbReference type="Pfam" id="PF07993">
    <property type="entry name" value="NAD_binding_4"/>
    <property type="match status" value="1"/>
</dbReference>
<feature type="transmembrane region" description="Helical" evidence="3">
    <location>
        <begin position="90"/>
        <end position="113"/>
    </location>
</feature>
<proteinExistence type="predicted"/>
<evidence type="ECO:0000313" key="5">
    <source>
        <dbReference type="EMBL" id="ANM86640.1"/>
    </source>
</evidence>
<evidence type="ECO:0000313" key="6">
    <source>
        <dbReference type="EMBL" id="AUW30843.1"/>
    </source>
</evidence>
<dbReference type="EMBL" id="MG777479">
    <property type="protein sequence ID" value="AUW30843.1"/>
    <property type="molecule type" value="Genomic_DNA"/>
</dbReference>
<keyword evidence="3" id="KW-0812">Transmembrane</keyword>
<evidence type="ECO:0000256" key="2">
    <source>
        <dbReference type="ARBA" id="ARBA00022553"/>
    </source>
</evidence>
<dbReference type="SUPFAM" id="SSF47336">
    <property type="entry name" value="ACP-like"/>
    <property type="match status" value="1"/>
</dbReference>
<dbReference type="Pfam" id="PF00550">
    <property type="entry name" value="PP-binding"/>
    <property type="match status" value="1"/>
</dbReference>
<dbReference type="SUPFAM" id="SSF56801">
    <property type="entry name" value="Acetyl-CoA synthetase-like"/>
    <property type="match status" value="1"/>
</dbReference>
<dbReference type="InterPro" id="IPR009081">
    <property type="entry name" value="PP-bd_ACP"/>
</dbReference>
<feature type="domain" description="Carrier" evidence="4">
    <location>
        <begin position="552"/>
        <end position="632"/>
    </location>
</feature>
<dbReference type="EMBL" id="KX264285">
    <property type="protein sequence ID" value="ANM86640.1"/>
    <property type="molecule type" value="Genomic_DNA"/>
</dbReference>
<organism evidence="5">
    <name type="scientific">Cladonia uncialis subsp. uncialis</name>
    <dbReference type="NCBI Taxonomy" id="180999"/>
    <lineage>
        <taxon>Eukaryota</taxon>
        <taxon>Fungi</taxon>
        <taxon>Dikarya</taxon>
        <taxon>Ascomycota</taxon>
        <taxon>Pezizomycotina</taxon>
        <taxon>Lecanoromycetes</taxon>
        <taxon>OSLEUM clade</taxon>
        <taxon>Lecanoromycetidae</taxon>
        <taxon>Lecanorales</taxon>
        <taxon>Lecanorineae</taxon>
        <taxon>Cladoniaceae</taxon>
        <taxon>Cladonia</taxon>
    </lineage>
</organism>
<dbReference type="InterPro" id="IPR013120">
    <property type="entry name" value="FAR_NAD-bd"/>
</dbReference>
<dbReference type="InterPro" id="IPR006162">
    <property type="entry name" value="Ppantetheine_attach_site"/>
</dbReference>
<keyword evidence="3" id="KW-1133">Transmembrane helix</keyword>
<keyword evidence="3" id="KW-0472">Membrane</keyword>
<dbReference type="InterPro" id="IPR020845">
    <property type="entry name" value="AMP-binding_CS"/>
</dbReference>
<dbReference type="SUPFAM" id="SSF51735">
    <property type="entry name" value="NAD(P)-binding Rossmann-fold domains"/>
    <property type="match status" value="1"/>
</dbReference>
<dbReference type="InterPro" id="IPR036736">
    <property type="entry name" value="ACP-like_sf"/>
</dbReference>
<dbReference type="InterPro" id="IPR051414">
    <property type="entry name" value="Adenylate-forming_Reductase"/>
</dbReference>
<evidence type="ECO:0000259" key="4">
    <source>
        <dbReference type="PROSITE" id="PS50075"/>
    </source>
</evidence>
<name>A0A1Z1C4W5_CLAUC</name>
<dbReference type="PROSITE" id="PS50075">
    <property type="entry name" value="CARRIER"/>
    <property type="match status" value="1"/>
</dbReference>
<accession>A0A1Z1C4W5</accession>
<dbReference type="InterPro" id="IPR036291">
    <property type="entry name" value="NAD(P)-bd_dom_sf"/>
</dbReference>
<reference evidence="6" key="2">
    <citation type="submission" date="2017-12" db="EMBL/GenBank/DDBJ databases">
        <title>Genome Sequencing Reveals a Rich Biosynthetic Potential.</title>
        <authorList>
            <person name="Bertrand R.L."/>
            <person name="Abdel-Hameed M.E."/>
            <person name="Sorensen J.L."/>
        </authorList>
    </citation>
    <scope>NUCLEOTIDE SEQUENCE</scope>
</reference>
<dbReference type="Gene3D" id="3.40.50.720">
    <property type="entry name" value="NAD(P)-binding Rossmann-like Domain"/>
    <property type="match status" value="1"/>
</dbReference>
<dbReference type="AlphaFoldDB" id="A0A1Z1C4W5"/>
<gene>
    <name evidence="5" type="primary">nrps-7</name>
</gene>
<dbReference type="Gene3D" id="3.40.50.12780">
    <property type="entry name" value="N-terminal domain of ligase-like"/>
    <property type="match status" value="1"/>
</dbReference>
<keyword evidence="2" id="KW-0597">Phosphoprotein</keyword>
<dbReference type="Gene3D" id="1.10.1200.10">
    <property type="entry name" value="ACP-like"/>
    <property type="match status" value="1"/>
</dbReference>
<evidence type="ECO:0000256" key="1">
    <source>
        <dbReference type="ARBA" id="ARBA00022450"/>
    </source>
</evidence>